<keyword evidence="4" id="KW-1185">Reference proteome</keyword>
<dbReference type="EMBL" id="BMHO01000001">
    <property type="protein sequence ID" value="GGD42311.1"/>
    <property type="molecule type" value="Genomic_DNA"/>
</dbReference>
<feature type="transmembrane region" description="Helical" evidence="2">
    <location>
        <begin position="64"/>
        <end position="87"/>
    </location>
</feature>
<reference evidence="3" key="2">
    <citation type="submission" date="2020-09" db="EMBL/GenBank/DDBJ databases">
        <authorList>
            <person name="Sun Q."/>
            <person name="Zhou Y."/>
        </authorList>
    </citation>
    <scope>NUCLEOTIDE SEQUENCE</scope>
    <source>
        <strain evidence="3">CGMCC 1.15152</strain>
    </source>
</reference>
<feature type="transmembrane region" description="Helical" evidence="2">
    <location>
        <begin position="39"/>
        <end position="58"/>
    </location>
</feature>
<proteinExistence type="predicted"/>
<feature type="region of interest" description="Disordered" evidence="1">
    <location>
        <begin position="92"/>
        <end position="126"/>
    </location>
</feature>
<evidence type="ECO:0000256" key="2">
    <source>
        <dbReference type="SAM" id="Phobius"/>
    </source>
</evidence>
<dbReference type="Pfam" id="PF11239">
    <property type="entry name" value="DUF3040"/>
    <property type="match status" value="1"/>
</dbReference>
<evidence type="ECO:0000256" key="1">
    <source>
        <dbReference type="SAM" id="MobiDB-lite"/>
    </source>
</evidence>
<keyword evidence="2" id="KW-0472">Membrane</keyword>
<dbReference type="InterPro" id="IPR021401">
    <property type="entry name" value="DUF3040"/>
</dbReference>
<dbReference type="AlphaFoldDB" id="A0A916YEJ0"/>
<comment type="caution">
    <text evidence="3">The sequence shown here is derived from an EMBL/GenBank/DDBJ whole genome shotgun (WGS) entry which is preliminary data.</text>
</comment>
<protein>
    <recommendedName>
        <fullName evidence="5">DUF3040 domain-containing protein</fullName>
    </recommendedName>
</protein>
<dbReference type="RefSeq" id="WP_188712466.1">
    <property type="nucleotide sequence ID" value="NZ_BMHO01000001.1"/>
</dbReference>
<evidence type="ECO:0008006" key="5">
    <source>
        <dbReference type="Google" id="ProtNLM"/>
    </source>
</evidence>
<keyword evidence="2" id="KW-1133">Transmembrane helix</keyword>
<evidence type="ECO:0000313" key="4">
    <source>
        <dbReference type="Proteomes" id="UP000633205"/>
    </source>
</evidence>
<evidence type="ECO:0000313" key="3">
    <source>
        <dbReference type="EMBL" id="GGD42311.1"/>
    </source>
</evidence>
<feature type="compositionally biased region" description="Polar residues" evidence="1">
    <location>
        <begin position="92"/>
        <end position="111"/>
    </location>
</feature>
<keyword evidence="2" id="KW-0812">Transmembrane</keyword>
<accession>A0A916YEJ0</accession>
<name>A0A916YEJ0_9MICO</name>
<sequence>MPLSEQEQRLLDEMERQLMHTDADVVHASTSRSFSYRNLLIGTLLVLVGLGGVIAGIALWNVAIIAAVVVGVIGFAAMVAGVIIAFAPGKGTANSAESDPTPQSPSSSNASFMDKMNDRWDRRHHS</sequence>
<dbReference type="Proteomes" id="UP000633205">
    <property type="component" value="Unassembled WGS sequence"/>
</dbReference>
<gene>
    <name evidence="3" type="ORF">GCM10010915_24270</name>
</gene>
<organism evidence="3 4">
    <name type="scientific">Microbacterium faecale</name>
    <dbReference type="NCBI Taxonomy" id="1804630"/>
    <lineage>
        <taxon>Bacteria</taxon>
        <taxon>Bacillati</taxon>
        <taxon>Actinomycetota</taxon>
        <taxon>Actinomycetes</taxon>
        <taxon>Micrococcales</taxon>
        <taxon>Microbacteriaceae</taxon>
        <taxon>Microbacterium</taxon>
    </lineage>
</organism>
<reference evidence="3" key="1">
    <citation type="journal article" date="2014" name="Int. J. Syst. Evol. Microbiol.">
        <title>Complete genome sequence of Corynebacterium casei LMG S-19264T (=DSM 44701T), isolated from a smear-ripened cheese.</title>
        <authorList>
            <consortium name="US DOE Joint Genome Institute (JGI-PGF)"/>
            <person name="Walter F."/>
            <person name="Albersmeier A."/>
            <person name="Kalinowski J."/>
            <person name="Ruckert C."/>
        </authorList>
    </citation>
    <scope>NUCLEOTIDE SEQUENCE</scope>
    <source>
        <strain evidence="3">CGMCC 1.15152</strain>
    </source>
</reference>
<feature type="compositionally biased region" description="Basic and acidic residues" evidence="1">
    <location>
        <begin position="115"/>
        <end position="126"/>
    </location>
</feature>